<feature type="region of interest" description="Disordered" evidence="1">
    <location>
        <begin position="301"/>
        <end position="378"/>
    </location>
</feature>
<feature type="compositionally biased region" description="Pro residues" evidence="1">
    <location>
        <begin position="304"/>
        <end position="316"/>
    </location>
</feature>
<organism evidence="2 3">
    <name type="scientific">Zalerion maritima</name>
    <dbReference type="NCBI Taxonomy" id="339359"/>
    <lineage>
        <taxon>Eukaryota</taxon>
        <taxon>Fungi</taxon>
        <taxon>Dikarya</taxon>
        <taxon>Ascomycota</taxon>
        <taxon>Pezizomycotina</taxon>
        <taxon>Sordariomycetes</taxon>
        <taxon>Lulworthiomycetidae</taxon>
        <taxon>Lulworthiales</taxon>
        <taxon>Lulworthiaceae</taxon>
        <taxon>Zalerion</taxon>
    </lineage>
</organism>
<reference evidence="2" key="1">
    <citation type="submission" date="2022-07" db="EMBL/GenBank/DDBJ databases">
        <title>Draft genome sequence of Zalerion maritima ATCC 34329, a (micro)plastics degrading marine fungus.</title>
        <authorList>
            <person name="Paco A."/>
            <person name="Goncalves M.F.M."/>
            <person name="Rocha-Santos T.A.P."/>
            <person name="Alves A."/>
        </authorList>
    </citation>
    <scope>NUCLEOTIDE SEQUENCE</scope>
    <source>
        <strain evidence="2">ATCC 34329</strain>
    </source>
</reference>
<proteinExistence type="predicted"/>
<comment type="caution">
    <text evidence="2">The sequence shown here is derived from an EMBL/GenBank/DDBJ whole genome shotgun (WGS) entry which is preliminary data.</text>
</comment>
<evidence type="ECO:0000256" key="1">
    <source>
        <dbReference type="SAM" id="MobiDB-lite"/>
    </source>
</evidence>
<feature type="compositionally biased region" description="Basic and acidic residues" evidence="1">
    <location>
        <begin position="28"/>
        <end position="44"/>
    </location>
</feature>
<evidence type="ECO:0000313" key="2">
    <source>
        <dbReference type="EMBL" id="KAJ2899978.1"/>
    </source>
</evidence>
<sequence length="559" mass="63059">MTRLGPLTSQALGRSPYDDVVQGTGVGDPREPEHLYDERGRPYNPESRRLNRDIIRSHNEVMLVIGVAEPENGIPEAQAESLREFHMHEEYWGWTLLKAGKRLVSTAMWGVNGTRQRILLYKRYAKVDPIGGLIKHERQHFGFWRYFFSGLPCFLVEQGIEYFYEKRSLGIWNYVTPSVAPWVEKGLIFMWLHNRAFMAMQRAGIFSATKFFPGIKFYIPFTMSSPIGPVSFLPEAFTGPAVARWAMQVGMAIAPAALYIGHEWLAEDLYRRLFSHILDRLPKPVGIIKEPSVWPVERAADIALPPPPPNPSPGGPLAPIRTQDRTERVRRASIVSAGHRNVYPHPDQENQPPPPGTPLPGGISRRQSGFSNRGGMPIGMDEYVSEDEENFNNGDMMNATLISFDVESTDTPPGVWTAELRPNPPTGPDGRALTSKDDEEPKYRISTLTFMPVRLMTHVFASIGTRILTTPVETTWLRLMAWSYRQRWGMSTADLHGVNFLGGWTTRMLANCMQMEVTQLSICSELAAMLILVAMVHTMSEEEWLREHGLIESGDDGVQ</sequence>
<feature type="region of interest" description="Disordered" evidence="1">
    <location>
        <begin position="1"/>
        <end position="44"/>
    </location>
</feature>
<protein>
    <submittedName>
        <fullName evidence="2">Uncharacterized protein</fullName>
    </submittedName>
</protein>
<gene>
    <name evidence="2" type="ORF">MKZ38_002697</name>
</gene>
<dbReference type="EMBL" id="JAKWBI020000183">
    <property type="protein sequence ID" value="KAJ2899978.1"/>
    <property type="molecule type" value="Genomic_DNA"/>
</dbReference>
<dbReference type="Proteomes" id="UP001201980">
    <property type="component" value="Unassembled WGS sequence"/>
</dbReference>
<evidence type="ECO:0000313" key="3">
    <source>
        <dbReference type="Proteomes" id="UP001201980"/>
    </source>
</evidence>
<keyword evidence="3" id="KW-1185">Reference proteome</keyword>
<accession>A0AAD5WSU9</accession>
<name>A0AAD5WSU9_9PEZI</name>
<dbReference type="AlphaFoldDB" id="A0AAD5WSU9"/>
<feature type="region of interest" description="Disordered" evidence="1">
    <location>
        <begin position="416"/>
        <end position="438"/>
    </location>
</feature>